<proteinExistence type="inferred from homology"/>
<dbReference type="GeneID" id="9941880"/>
<keyword evidence="1" id="KW-0853">WD repeat</keyword>
<dbReference type="AlphaFoldDB" id="A0A1S0U2A7"/>
<dbReference type="EMBL" id="JH712526">
    <property type="protein sequence ID" value="EFO24008.1"/>
    <property type="molecule type" value="Genomic_DNA"/>
</dbReference>
<name>A0A1S0U2A7_LOALO</name>
<dbReference type="Pfam" id="PF21032">
    <property type="entry name" value="PROPPIN"/>
    <property type="match status" value="1"/>
</dbReference>
<dbReference type="KEGG" id="loa:LOAG_04471"/>
<gene>
    <name evidence="4" type="ORF">LOAG_04471</name>
</gene>
<dbReference type="CTD" id="9941880"/>
<evidence type="ECO:0000256" key="3">
    <source>
        <dbReference type="ARBA" id="ARBA00025740"/>
    </source>
</evidence>
<comment type="similarity">
    <text evidence="3">Belongs to the WD repeat PROPPIN family.</text>
</comment>
<dbReference type="RefSeq" id="XP_003140056.1">
    <property type="nucleotide sequence ID" value="XM_003140008.1"/>
</dbReference>
<evidence type="ECO:0000313" key="4">
    <source>
        <dbReference type="EMBL" id="EFO24008.1"/>
    </source>
</evidence>
<organism evidence="4">
    <name type="scientific">Loa loa</name>
    <name type="common">Eye worm</name>
    <name type="synonym">Filaria loa</name>
    <dbReference type="NCBI Taxonomy" id="7209"/>
    <lineage>
        <taxon>Eukaryota</taxon>
        <taxon>Metazoa</taxon>
        <taxon>Ecdysozoa</taxon>
        <taxon>Nematoda</taxon>
        <taxon>Chromadorea</taxon>
        <taxon>Rhabditida</taxon>
        <taxon>Spirurina</taxon>
        <taxon>Spiruromorpha</taxon>
        <taxon>Filarioidea</taxon>
        <taxon>Onchocercidae</taxon>
        <taxon>Loa</taxon>
    </lineage>
</organism>
<accession>A0A1S0U2A7</accession>
<keyword evidence="2" id="KW-0677">Repeat</keyword>
<dbReference type="SUPFAM" id="SSF50978">
    <property type="entry name" value="WD40 repeat-like"/>
    <property type="match status" value="1"/>
</dbReference>
<dbReference type="InterPro" id="IPR036322">
    <property type="entry name" value="WD40_repeat_dom_sf"/>
</dbReference>
<reference evidence="4" key="1">
    <citation type="submission" date="2012-04" db="EMBL/GenBank/DDBJ databases">
        <title>The Genome Sequence of Loa loa.</title>
        <authorList>
            <consortium name="The Broad Institute Genome Sequencing Platform"/>
            <consortium name="Broad Institute Genome Sequencing Center for Infectious Disease"/>
            <person name="Nutman T.B."/>
            <person name="Fink D.L."/>
            <person name="Russ C."/>
            <person name="Young S."/>
            <person name="Zeng Q."/>
            <person name="Gargeya S."/>
            <person name="Alvarado L."/>
            <person name="Berlin A."/>
            <person name="Chapman S.B."/>
            <person name="Chen Z."/>
            <person name="Freedman E."/>
            <person name="Gellesch M."/>
            <person name="Goldberg J."/>
            <person name="Griggs A."/>
            <person name="Gujja S."/>
            <person name="Heilman E.R."/>
            <person name="Heiman D."/>
            <person name="Howarth C."/>
            <person name="Mehta T."/>
            <person name="Neiman D."/>
            <person name="Pearson M."/>
            <person name="Roberts A."/>
            <person name="Saif S."/>
            <person name="Shea T."/>
            <person name="Shenoy N."/>
            <person name="Sisk P."/>
            <person name="Stolte C."/>
            <person name="Sykes S."/>
            <person name="White J."/>
            <person name="Yandava C."/>
            <person name="Haas B."/>
            <person name="Henn M.R."/>
            <person name="Nusbaum C."/>
            <person name="Birren B."/>
        </authorList>
    </citation>
    <scope>NUCLEOTIDE SEQUENCE [LARGE SCALE GENOMIC DNA]</scope>
</reference>
<dbReference type="Gene3D" id="2.130.10.10">
    <property type="entry name" value="YVTN repeat-like/Quinoprotein amine dehydrogenase"/>
    <property type="match status" value="1"/>
</dbReference>
<sequence>MAESLPGTSSTPAKTPSKDETDLELLYLSFSRNLDRLTTAGNYGFTVYRTMDNETPRMYYELCRRPLQKEYTLIINDVILIECFPPIHKYAVVLGKFPCALHFYDITRNSCTGITHFPGRILSIKSCSQSSFADLQYYDDIVYLKTPPNFSVLMDLTGEERPQIAYPDSSTTGFVAIHDICSHLHAKKLINAHNHPIAALCLNNDATMVATASNIATVIRIHNVRRCECIFVFRRGIARSVTVHSMAFSADSRFLCLTSNTETIHVFKLEGTLPKLLLLEDEVALQIEERTAPPQPFRWSDYLAGSSRAAAEYLAPTRDFASAILPEIGNLNVAGLKKIGGRLHLLAATSTRKFFSFEISEEGGIAKLINNGGKLSTKVYP</sequence>
<dbReference type="PANTHER" id="PTHR11227">
    <property type="entry name" value="WD-REPEAT PROTEIN INTERACTING WITH PHOSPHOINOSIDES WIPI -RELATED"/>
    <property type="match status" value="1"/>
</dbReference>
<dbReference type="InterPro" id="IPR048720">
    <property type="entry name" value="PROPPIN"/>
</dbReference>
<dbReference type="OrthoDB" id="5791413at2759"/>
<evidence type="ECO:0000256" key="1">
    <source>
        <dbReference type="ARBA" id="ARBA00022574"/>
    </source>
</evidence>
<dbReference type="OMA" id="DICAWTH"/>
<protein>
    <recommendedName>
        <fullName evidence="5">WD repeat domain phosphoinositide-interacting protein 2</fullName>
    </recommendedName>
</protein>
<dbReference type="InParanoid" id="A0A1S0U2A7"/>
<dbReference type="InterPro" id="IPR015943">
    <property type="entry name" value="WD40/YVTN_repeat-like_dom_sf"/>
</dbReference>
<evidence type="ECO:0000256" key="2">
    <source>
        <dbReference type="ARBA" id="ARBA00022737"/>
    </source>
</evidence>
<evidence type="ECO:0008006" key="5">
    <source>
        <dbReference type="Google" id="ProtNLM"/>
    </source>
</evidence>